<dbReference type="EMBL" id="JBHUHT010000007">
    <property type="protein sequence ID" value="MFD2094916.1"/>
    <property type="molecule type" value="Genomic_DNA"/>
</dbReference>
<protein>
    <submittedName>
        <fullName evidence="1">Uncharacterized protein</fullName>
    </submittedName>
</protein>
<accession>A0ABW4XJR3</accession>
<gene>
    <name evidence="1" type="ORF">ACFSJ3_02905</name>
</gene>
<name>A0ABW4XJR3_9GAMM</name>
<sequence>MEELATLWGRQLSTELHNTKRAINLYKGAHWKVAKEIVLESNAELWVLSAGLGLLHGSAPATGYSATFAKNSPDSISKIKYQQEFTSQTLHQRWWSLLCKQRLHSDYPRTLEELFSTYPDDRFVVAGSPAYIRASLPDLKSGIKCLANATQQLVVITTTGSGLYDLEEIQQFLLLGERKMARHWLGGGDDTLNIKLAGHILDKCHKKPKVSFEEVKQAITAHASMLKDVKLPPRQKRMPSEVDEYIRRLLTRDTSISATKALRQFRDDGNSFEEKRFRARFAEVIGKLSR</sequence>
<evidence type="ECO:0000313" key="1">
    <source>
        <dbReference type="EMBL" id="MFD2094916.1"/>
    </source>
</evidence>
<keyword evidence="2" id="KW-1185">Reference proteome</keyword>
<proteinExistence type="predicted"/>
<organism evidence="1 2">
    <name type="scientific">Corallincola platygyrae</name>
    <dbReference type="NCBI Taxonomy" id="1193278"/>
    <lineage>
        <taxon>Bacteria</taxon>
        <taxon>Pseudomonadati</taxon>
        <taxon>Pseudomonadota</taxon>
        <taxon>Gammaproteobacteria</taxon>
        <taxon>Alteromonadales</taxon>
        <taxon>Psychromonadaceae</taxon>
        <taxon>Corallincola</taxon>
    </lineage>
</organism>
<comment type="caution">
    <text evidence="1">The sequence shown here is derived from an EMBL/GenBank/DDBJ whole genome shotgun (WGS) entry which is preliminary data.</text>
</comment>
<dbReference type="Proteomes" id="UP001597380">
    <property type="component" value="Unassembled WGS sequence"/>
</dbReference>
<reference evidence="2" key="1">
    <citation type="journal article" date="2019" name="Int. J. Syst. Evol. Microbiol.">
        <title>The Global Catalogue of Microorganisms (GCM) 10K type strain sequencing project: providing services to taxonomists for standard genome sequencing and annotation.</title>
        <authorList>
            <consortium name="The Broad Institute Genomics Platform"/>
            <consortium name="The Broad Institute Genome Sequencing Center for Infectious Disease"/>
            <person name="Wu L."/>
            <person name="Ma J."/>
        </authorList>
    </citation>
    <scope>NUCLEOTIDE SEQUENCE [LARGE SCALE GENOMIC DNA]</scope>
    <source>
        <strain evidence="2">CGMCC 1.10992</strain>
    </source>
</reference>
<dbReference type="RefSeq" id="WP_345338081.1">
    <property type="nucleotide sequence ID" value="NZ_BAABLI010000004.1"/>
</dbReference>
<evidence type="ECO:0000313" key="2">
    <source>
        <dbReference type="Proteomes" id="UP001597380"/>
    </source>
</evidence>